<feature type="domain" description="Predicted 3'-5' exonuclease PolB-like" evidence="1">
    <location>
        <begin position="57"/>
        <end position="223"/>
    </location>
</feature>
<dbReference type="InterPro" id="IPR036397">
    <property type="entry name" value="RNaseH_sf"/>
</dbReference>
<name>A0A263HE00_9PAST</name>
<dbReference type="InterPro" id="IPR019288">
    <property type="entry name" value="3'-5'_exonuclease_PolB-like"/>
</dbReference>
<sequence length="224" mass="25856">MIITFDIETIPTQCSDVVARLAKTVKAPLNYKDEEKIQAYIAEKQKTVADNTCLNGAYGEILSIACAIDDLEPQVFCIDDLTFPDREKTILTLFFLYIEEHYRVNRDLPPTWVGHNIVNFDIRFIYQRCIINQVKPFAHFPINKKPWDKAIFDTMTQWAGKKNAICLDDLCFALSIPTPKTDLDGSKVWEYVQAGKINEVSEYNRQDVIATRAVYRKMTFREGK</sequence>
<dbReference type="GO" id="GO:0003676">
    <property type="term" value="F:nucleic acid binding"/>
    <property type="evidence" value="ECO:0007669"/>
    <property type="project" value="InterPro"/>
</dbReference>
<dbReference type="Proteomes" id="UP000254507">
    <property type="component" value="Unassembled WGS sequence"/>
</dbReference>
<dbReference type="Pfam" id="PF10108">
    <property type="entry name" value="DNA_pol_B_exo2"/>
    <property type="match status" value="1"/>
</dbReference>
<evidence type="ECO:0000313" key="5">
    <source>
        <dbReference type="Proteomes" id="UP000254507"/>
    </source>
</evidence>
<keyword evidence="4" id="KW-1185">Reference proteome</keyword>
<evidence type="ECO:0000313" key="4">
    <source>
        <dbReference type="Proteomes" id="UP000215738"/>
    </source>
</evidence>
<dbReference type="EMBL" id="NLFK01000005">
    <property type="protein sequence ID" value="OZN24887.1"/>
    <property type="molecule type" value="Genomic_DNA"/>
</dbReference>
<dbReference type="Proteomes" id="UP000215738">
    <property type="component" value="Unassembled WGS sequence"/>
</dbReference>
<dbReference type="SUPFAM" id="SSF53098">
    <property type="entry name" value="Ribonuclease H-like"/>
    <property type="match status" value="1"/>
</dbReference>
<evidence type="ECO:0000313" key="2">
    <source>
        <dbReference type="EMBL" id="OZN24887.1"/>
    </source>
</evidence>
<evidence type="ECO:0000259" key="1">
    <source>
        <dbReference type="Pfam" id="PF10108"/>
    </source>
</evidence>
<keyword evidence="3" id="KW-0540">Nuclease</keyword>
<gene>
    <name evidence="2" type="ORF">CFY87_06025</name>
    <name evidence="3" type="ORF">NCTC10851_01292</name>
</gene>
<dbReference type="EMBL" id="UFSB01000001">
    <property type="protein sequence ID" value="SUU36626.1"/>
    <property type="molecule type" value="Genomic_DNA"/>
</dbReference>
<protein>
    <submittedName>
        <fullName evidence="3">Predicted 3'-5' exonuclease related to the exonuclease domain of PolB</fullName>
    </submittedName>
    <submittedName>
        <fullName evidence="2">Ribonuclease H</fullName>
    </submittedName>
</protein>
<keyword evidence="3" id="KW-0269">Exonuclease</keyword>
<dbReference type="GO" id="GO:0004527">
    <property type="term" value="F:exonuclease activity"/>
    <property type="evidence" value="ECO:0007669"/>
    <property type="project" value="UniProtKB-KW"/>
</dbReference>
<reference evidence="3 5" key="2">
    <citation type="submission" date="2018-06" db="EMBL/GenBank/DDBJ databases">
        <authorList>
            <consortium name="Pathogen Informatics"/>
            <person name="Doyle S."/>
        </authorList>
    </citation>
    <scope>NUCLEOTIDE SEQUENCE [LARGE SCALE GENOMIC DNA]</scope>
    <source>
        <strain evidence="3 5">NCTC10851</strain>
    </source>
</reference>
<dbReference type="InterPro" id="IPR012337">
    <property type="entry name" value="RNaseH-like_sf"/>
</dbReference>
<dbReference type="Gene3D" id="3.30.420.10">
    <property type="entry name" value="Ribonuclease H-like superfamily/Ribonuclease H"/>
    <property type="match status" value="1"/>
</dbReference>
<reference evidence="2 4" key="1">
    <citation type="submission" date="2017-07" db="EMBL/GenBank/DDBJ databases">
        <title>Virulence factors identified in Actinobacillus seminis.</title>
        <authorList>
            <person name="Negrete-Abascal E."/>
            <person name="Vaca-Pacheco S."/>
            <person name="Montes-Garcia F."/>
            <person name="Leyto-Gil A.M."/>
            <person name="Fragoso-Garcia E."/>
            <person name="Carvente-Garcia R."/>
            <person name="Perez-Agueros S."/>
            <person name="Castelan-Sanchez H.G."/>
            <person name="Garcia-Molina A."/>
            <person name="Villamar T.E."/>
            <person name="Vazquez-Cruz C."/>
        </authorList>
    </citation>
    <scope>NUCLEOTIDE SEQUENCE [LARGE SCALE GENOMIC DNA]</scope>
    <source>
        <strain evidence="2 4">ATCC 15768</strain>
    </source>
</reference>
<dbReference type="InParanoid" id="A0A263HE00"/>
<dbReference type="OrthoDB" id="13288at2"/>
<dbReference type="RefSeq" id="WP_094946340.1">
    <property type="nucleotide sequence ID" value="NZ_NLFK01000005.1"/>
</dbReference>
<organism evidence="3 5">
    <name type="scientific">Actinobacillus seminis</name>
    <dbReference type="NCBI Taxonomy" id="722"/>
    <lineage>
        <taxon>Bacteria</taxon>
        <taxon>Pseudomonadati</taxon>
        <taxon>Pseudomonadota</taxon>
        <taxon>Gammaproteobacteria</taxon>
        <taxon>Pasteurellales</taxon>
        <taxon>Pasteurellaceae</taxon>
        <taxon>Actinobacillus</taxon>
    </lineage>
</organism>
<accession>A0A263HE00</accession>
<keyword evidence="3" id="KW-0378">Hydrolase</keyword>
<dbReference type="AlphaFoldDB" id="A0A263HE00"/>
<evidence type="ECO:0000313" key="3">
    <source>
        <dbReference type="EMBL" id="SUU36626.1"/>
    </source>
</evidence>
<proteinExistence type="predicted"/>